<protein>
    <recommendedName>
        <fullName evidence="7">C2H2-type domain-containing protein</fullName>
    </recommendedName>
</protein>
<dbReference type="InterPro" id="IPR050329">
    <property type="entry name" value="GLI_C2H2-zinc-finger"/>
</dbReference>
<feature type="region of interest" description="Disordered" evidence="6">
    <location>
        <begin position="189"/>
        <end position="242"/>
    </location>
</feature>
<dbReference type="PROSITE" id="PS50157">
    <property type="entry name" value="ZINC_FINGER_C2H2_2"/>
    <property type="match status" value="4"/>
</dbReference>
<proteinExistence type="predicted"/>
<dbReference type="FunFam" id="3.30.160.60:FF:000125">
    <property type="entry name" value="Putative zinc finger protein 143"/>
    <property type="match status" value="2"/>
</dbReference>
<dbReference type="EMBL" id="HBEM01015081">
    <property type="protein sequence ID" value="CAD8450264.1"/>
    <property type="molecule type" value="Transcribed_RNA"/>
</dbReference>
<dbReference type="SUPFAM" id="SSF57667">
    <property type="entry name" value="beta-beta-alpha zinc fingers"/>
    <property type="match status" value="2"/>
</dbReference>
<keyword evidence="3 5" id="KW-0863">Zinc-finger</keyword>
<dbReference type="PANTHER" id="PTHR19818:SF139">
    <property type="entry name" value="PAIR-RULE PROTEIN ODD-PAIRED"/>
    <property type="match status" value="1"/>
</dbReference>
<organism evidence="8">
    <name type="scientific">Amorphochlora amoebiformis</name>
    <dbReference type="NCBI Taxonomy" id="1561963"/>
    <lineage>
        <taxon>Eukaryota</taxon>
        <taxon>Sar</taxon>
        <taxon>Rhizaria</taxon>
        <taxon>Cercozoa</taxon>
        <taxon>Chlorarachniophyceae</taxon>
        <taxon>Amorphochlora</taxon>
    </lineage>
</organism>
<feature type="domain" description="C2H2-type" evidence="7">
    <location>
        <begin position="361"/>
        <end position="389"/>
    </location>
</feature>
<feature type="compositionally biased region" description="Basic and acidic residues" evidence="6">
    <location>
        <begin position="214"/>
        <end position="225"/>
    </location>
</feature>
<evidence type="ECO:0000256" key="6">
    <source>
        <dbReference type="SAM" id="MobiDB-lite"/>
    </source>
</evidence>
<dbReference type="Gene3D" id="3.30.160.60">
    <property type="entry name" value="Classic Zinc Finger"/>
    <property type="match status" value="3"/>
</dbReference>
<name>A0A7S0GZN5_9EUKA</name>
<dbReference type="InterPro" id="IPR013087">
    <property type="entry name" value="Znf_C2H2_type"/>
</dbReference>
<evidence type="ECO:0000256" key="4">
    <source>
        <dbReference type="ARBA" id="ARBA00022833"/>
    </source>
</evidence>
<keyword evidence="4" id="KW-0862">Zinc</keyword>
<feature type="compositionally biased region" description="Low complexity" evidence="6">
    <location>
        <begin position="230"/>
        <end position="242"/>
    </location>
</feature>
<dbReference type="GO" id="GO:0045944">
    <property type="term" value="P:positive regulation of transcription by RNA polymerase II"/>
    <property type="evidence" value="ECO:0007669"/>
    <property type="project" value="UniProtKB-ARBA"/>
</dbReference>
<feature type="domain" description="C2H2-type" evidence="7">
    <location>
        <begin position="302"/>
        <end position="330"/>
    </location>
</feature>
<dbReference type="Pfam" id="PF00096">
    <property type="entry name" value="zf-C2H2"/>
    <property type="match status" value="3"/>
</dbReference>
<accession>A0A7S0GZN5</accession>
<sequence length="390" mass="44327">MSETMLRRQSDCMVVRTPWWARNEAKRRSSIRQNMQNIPTDWHYRRLLPSPLPNSISNGSRYESQRKRMQPSVEHRRVEANGIRARLIYPGIRGPSQFFQKQCSSEESFQLPKRRRVMKVNGDMTYAPEDRMRAGPTQQKLLQTPGHLVQLHQLNVSSSSSKAKVTASDKNDAALLLSLALASEMLTRKEKEKLDSSSASTYREDAGSSSTETKNSHEDTNDDIKNGNMTTSDSGKSSTTDDLSAQILKKAMNSGSSTKSSTSNLSNSKKPFKCDAEGCGCSFSTRFSLKRHMKKHTGERPHICPYNCGKRFAEKSTLTRHVRIHTGEKPYICKFPGCGKSFADRTNVKRHELIHLGQRPYHCKYCQRGFFRPKQVVKHVAKMHPDKKND</sequence>
<dbReference type="SMART" id="SM00355">
    <property type="entry name" value="ZnF_C2H2"/>
    <property type="match status" value="4"/>
</dbReference>
<dbReference type="GO" id="GO:0000981">
    <property type="term" value="F:DNA-binding transcription factor activity, RNA polymerase II-specific"/>
    <property type="evidence" value="ECO:0007669"/>
    <property type="project" value="TreeGrafter"/>
</dbReference>
<evidence type="ECO:0000259" key="7">
    <source>
        <dbReference type="PROSITE" id="PS50157"/>
    </source>
</evidence>
<keyword evidence="1" id="KW-0479">Metal-binding</keyword>
<evidence type="ECO:0000256" key="1">
    <source>
        <dbReference type="ARBA" id="ARBA00022723"/>
    </source>
</evidence>
<keyword evidence="2" id="KW-0677">Repeat</keyword>
<dbReference type="GO" id="GO:0000978">
    <property type="term" value="F:RNA polymerase II cis-regulatory region sequence-specific DNA binding"/>
    <property type="evidence" value="ECO:0007669"/>
    <property type="project" value="TreeGrafter"/>
</dbReference>
<dbReference type="FunFam" id="3.30.160.60:FF:002402">
    <property type="entry name" value="Zinc finger protein 347"/>
    <property type="match status" value="1"/>
</dbReference>
<dbReference type="GO" id="GO:0008270">
    <property type="term" value="F:zinc ion binding"/>
    <property type="evidence" value="ECO:0007669"/>
    <property type="project" value="UniProtKB-KW"/>
</dbReference>
<dbReference type="AlphaFoldDB" id="A0A7S0GZN5"/>
<evidence type="ECO:0000256" key="5">
    <source>
        <dbReference type="PROSITE-ProRule" id="PRU00042"/>
    </source>
</evidence>
<feature type="domain" description="C2H2-type" evidence="7">
    <location>
        <begin position="331"/>
        <end position="360"/>
    </location>
</feature>
<feature type="domain" description="C2H2-type" evidence="7">
    <location>
        <begin position="272"/>
        <end position="301"/>
    </location>
</feature>
<dbReference type="InterPro" id="IPR036236">
    <property type="entry name" value="Znf_C2H2_sf"/>
</dbReference>
<dbReference type="PANTHER" id="PTHR19818">
    <property type="entry name" value="ZINC FINGER PROTEIN ZIC AND GLI"/>
    <property type="match status" value="1"/>
</dbReference>
<feature type="compositionally biased region" description="Polar residues" evidence="6">
    <location>
        <begin position="196"/>
        <end position="213"/>
    </location>
</feature>
<gene>
    <name evidence="8" type="ORF">LAMO00422_LOCUS10409</name>
</gene>
<reference evidence="8" key="1">
    <citation type="submission" date="2021-01" db="EMBL/GenBank/DDBJ databases">
        <authorList>
            <person name="Corre E."/>
            <person name="Pelletier E."/>
            <person name="Niang G."/>
            <person name="Scheremetjew M."/>
            <person name="Finn R."/>
            <person name="Kale V."/>
            <person name="Holt S."/>
            <person name="Cochrane G."/>
            <person name="Meng A."/>
            <person name="Brown T."/>
            <person name="Cohen L."/>
        </authorList>
    </citation>
    <scope>NUCLEOTIDE SEQUENCE</scope>
    <source>
        <strain evidence="8">CCMP2058</strain>
    </source>
</reference>
<evidence type="ECO:0000313" key="8">
    <source>
        <dbReference type="EMBL" id="CAD8450264.1"/>
    </source>
</evidence>
<evidence type="ECO:0000256" key="3">
    <source>
        <dbReference type="ARBA" id="ARBA00022771"/>
    </source>
</evidence>
<evidence type="ECO:0000256" key="2">
    <source>
        <dbReference type="ARBA" id="ARBA00022737"/>
    </source>
</evidence>
<dbReference type="PROSITE" id="PS00028">
    <property type="entry name" value="ZINC_FINGER_C2H2_1"/>
    <property type="match status" value="4"/>
</dbReference>
<dbReference type="GO" id="GO:0005634">
    <property type="term" value="C:nucleus"/>
    <property type="evidence" value="ECO:0007669"/>
    <property type="project" value="UniProtKB-ARBA"/>
</dbReference>